<dbReference type="GO" id="GO:0003989">
    <property type="term" value="F:acetyl-CoA carboxylase activity"/>
    <property type="evidence" value="ECO:0007669"/>
    <property type="project" value="InterPro"/>
</dbReference>
<keyword evidence="5 8" id="KW-0443">Lipid metabolism</keyword>
<dbReference type="UniPathway" id="UPA00094"/>
<dbReference type="Pfam" id="PF00364">
    <property type="entry name" value="Biotin_lipoyl"/>
    <property type="match status" value="1"/>
</dbReference>
<dbReference type="InterPro" id="IPR000089">
    <property type="entry name" value="Biotin_lipoyl"/>
</dbReference>
<dbReference type="SUPFAM" id="SSF51230">
    <property type="entry name" value="Single hybrid motif"/>
    <property type="match status" value="1"/>
</dbReference>
<dbReference type="STRING" id="1121302.SAMN02745163_02198"/>
<evidence type="ECO:0000256" key="1">
    <source>
        <dbReference type="ARBA" id="ARBA00005194"/>
    </source>
</evidence>
<evidence type="ECO:0000256" key="2">
    <source>
        <dbReference type="ARBA" id="ARBA00017562"/>
    </source>
</evidence>
<dbReference type="RefSeq" id="WP_072987158.1">
    <property type="nucleotide sequence ID" value="NZ_FQZB01000009.1"/>
</dbReference>
<evidence type="ECO:0000256" key="8">
    <source>
        <dbReference type="RuleBase" id="RU364072"/>
    </source>
</evidence>
<evidence type="ECO:0000256" key="6">
    <source>
        <dbReference type="ARBA" id="ARBA00023160"/>
    </source>
</evidence>
<evidence type="ECO:0000313" key="10">
    <source>
        <dbReference type="EMBL" id="SHJ58322.1"/>
    </source>
</evidence>
<proteinExistence type="predicted"/>
<accession>A0A1M6KHF6</accession>
<organism evidence="10 11">
    <name type="scientific">Clostridium cavendishii DSM 21758</name>
    <dbReference type="NCBI Taxonomy" id="1121302"/>
    <lineage>
        <taxon>Bacteria</taxon>
        <taxon>Bacillati</taxon>
        <taxon>Bacillota</taxon>
        <taxon>Clostridia</taxon>
        <taxon>Eubacteriales</taxon>
        <taxon>Clostridiaceae</taxon>
        <taxon>Clostridium</taxon>
    </lineage>
</organism>
<evidence type="ECO:0000313" key="11">
    <source>
        <dbReference type="Proteomes" id="UP000184310"/>
    </source>
</evidence>
<dbReference type="InterPro" id="IPR050709">
    <property type="entry name" value="Biotin_Carboxyl_Carrier/Decarb"/>
</dbReference>
<keyword evidence="7 8" id="KW-0092">Biotin</keyword>
<dbReference type="CDD" id="cd06850">
    <property type="entry name" value="biotinyl_domain"/>
    <property type="match status" value="1"/>
</dbReference>
<evidence type="ECO:0000256" key="7">
    <source>
        <dbReference type="ARBA" id="ARBA00023267"/>
    </source>
</evidence>
<comment type="pathway">
    <text evidence="1 8">Lipid metabolism; fatty acid biosynthesis.</text>
</comment>
<dbReference type="PANTHER" id="PTHR45266:SF3">
    <property type="entry name" value="OXALOACETATE DECARBOXYLASE ALPHA CHAIN"/>
    <property type="match status" value="1"/>
</dbReference>
<dbReference type="Gene3D" id="2.40.50.100">
    <property type="match status" value="1"/>
</dbReference>
<name>A0A1M6KHF6_9CLOT</name>
<dbReference type="EMBL" id="FQZB01000009">
    <property type="protein sequence ID" value="SHJ58322.1"/>
    <property type="molecule type" value="Genomic_DNA"/>
</dbReference>
<evidence type="ECO:0000256" key="4">
    <source>
        <dbReference type="ARBA" id="ARBA00022832"/>
    </source>
</evidence>
<dbReference type="GO" id="GO:0006633">
    <property type="term" value="P:fatty acid biosynthetic process"/>
    <property type="evidence" value="ECO:0007669"/>
    <property type="project" value="UniProtKB-UniPathway"/>
</dbReference>
<dbReference type="InterPro" id="IPR001249">
    <property type="entry name" value="AcCoA_biotinCC"/>
</dbReference>
<keyword evidence="3 8" id="KW-0444">Lipid biosynthesis</keyword>
<dbReference type="NCBIfam" id="TIGR00531">
    <property type="entry name" value="BCCP"/>
    <property type="match status" value="1"/>
</dbReference>
<dbReference type="GO" id="GO:0009317">
    <property type="term" value="C:acetyl-CoA carboxylase complex"/>
    <property type="evidence" value="ECO:0007669"/>
    <property type="project" value="InterPro"/>
</dbReference>
<dbReference type="AlphaFoldDB" id="A0A1M6KHF6"/>
<evidence type="ECO:0000256" key="3">
    <source>
        <dbReference type="ARBA" id="ARBA00022516"/>
    </source>
</evidence>
<feature type="domain" description="Lipoyl-binding" evidence="9">
    <location>
        <begin position="82"/>
        <end position="158"/>
    </location>
</feature>
<evidence type="ECO:0000256" key="5">
    <source>
        <dbReference type="ARBA" id="ARBA00023098"/>
    </source>
</evidence>
<protein>
    <recommendedName>
        <fullName evidence="2 8">Biotin carboxyl carrier protein of acetyl-CoA carboxylase</fullName>
    </recommendedName>
</protein>
<dbReference type="InterPro" id="IPR001882">
    <property type="entry name" value="Biotin_BS"/>
</dbReference>
<dbReference type="PROSITE" id="PS50968">
    <property type="entry name" value="BIOTINYL_LIPOYL"/>
    <property type="match status" value="1"/>
</dbReference>
<sequence length="160" mass="18152">MDIKEIKALIDKINESNIAYFEVKIGDGFIKMDKSLTRNNNETNELKRETEVVEEVVLSNKKTETIREEIDIKEELIDDKDIVVVKAPIVGSFYKSAAPDKPAFVEIGSKIKKGQVLCIIEAMKLMNEIESDVDGEIVEIMVNNEDMVEYGAPLFKIRRA</sequence>
<dbReference type="InterPro" id="IPR011053">
    <property type="entry name" value="Single_hybrid_motif"/>
</dbReference>
<keyword evidence="11" id="KW-1185">Reference proteome</keyword>
<dbReference type="PROSITE" id="PS00188">
    <property type="entry name" value="BIOTIN"/>
    <property type="match status" value="1"/>
</dbReference>
<dbReference type="OrthoDB" id="9811735at2"/>
<keyword evidence="6 8" id="KW-0275">Fatty acid biosynthesis</keyword>
<evidence type="ECO:0000259" key="9">
    <source>
        <dbReference type="PROSITE" id="PS50968"/>
    </source>
</evidence>
<gene>
    <name evidence="10" type="ORF">SAMN02745163_02198</name>
</gene>
<dbReference type="Proteomes" id="UP000184310">
    <property type="component" value="Unassembled WGS sequence"/>
</dbReference>
<reference evidence="10 11" key="1">
    <citation type="submission" date="2016-11" db="EMBL/GenBank/DDBJ databases">
        <authorList>
            <person name="Jaros S."/>
            <person name="Januszkiewicz K."/>
            <person name="Wedrychowicz H."/>
        </authorList>
    </citation>
    <scope>NUCLEOTIDE SEQUENCE [LARGE SCALE GENOMIC DNA]</scope>
    <source>
        <strain evidence="10 11">DSM 21758</strain>
    </source>
</reference>
<dbReference type="PRINTS" id="PR01071">
    <property type="entry name" value="ACOABIOTINCC"/>
</dbReference>
<comment type="function">
    <text evidence="8">This protein is a component of the acetyl coenzyme A carboxylase complex; first, biotin carboxylase catalyzes the carboxylation of the carrier protein and then the transcarboxylase transfers the carboxyl group to form malonyl-CoA.</text>
</comment>
<keyword evidence="4 8" id="KW-0276">Fatty acid metabolism</keyword>
<dbReference type="PANTHER" id="PTHR45266">
    <property type="entry name" value="OXALOACETATE DECARBOXYLASE ALPHA CHAIN"/>
    <property type="match status" value="1"/>
</dbReference>